<gene>
    <name evidence="2" type="ORF">B0J11DRAFT_231385</name>
</gene>
<evidence type="ECO:0000313" key="3">
    <source>
        <dbReference type="Proteomes" id="UP000700596"/>
    </source>
</evidence>
<reference evidence="2" key="1">
    <citation type="journal article" date="2021" name="Nat. Commun.">
        <title>Genetic determinants of endophytism in the Arabidopsis root mycobiome.</title>
        <authorList>
            <person name="Mesny F."/>
            <person name="Miyauchi S."/>
            <person name="Thiergart T."/>
            <person name="Pickel B."/>
            <person name="Atanasova L."/>
            <person name="Karlsson M."/>
            <person name="Huettel B."/>
            <person name="Barry K.W."/>
            <person name="Haridas S."/>
            <person name="Chen C."/>
            <person name="Bauer D."/>
            <person name="Andreopoulos W."/>
            <person name="Pangilinan J."/>
            <person name="LaButti K."/>
            <person name="Riley R."/>
            <person name="Lipzen A."/>
            <person name="Clum A."/>
            <person name="Drula E."/>
            <person name="Henrissat B."/>
            <person name="Kohler A."/>
            <person name="Grigoriev I.V."/>
            <person name="Martin F.M."/>
            <person name="Hacquard S."/>
        </authorList>
    </citation>
    <scope>NUCLEOTIDE SEQUENCE</scope>
    <source>
        <strain evidence="2">MPI-CAGE-CH-0243</strain>
    </source>
</reference>
<dbReference type="GO" id="GO:0005634">
    <property type="term" value="C:nucleus"/>
    <property type="evidence" value="ECO:0007669"/>
    <property type="project" value="TreeGrafter"/>
</dbReference>
<evidence type="ECO:0000259" key="1">
    <source>
        <dbReference type="PROSITE" id="PS50011"/>
    </source>
</evidence>
<dbReference type="OrthoDB" id="676979at2759"/>
<dbReference type="PROSITE" id="PS50011">
    <property type="entry name" value="PROTEIN_KINASE_DOM"/>
    <property type="match status" value="1"/>
</dbReference>
<dbReference type="PANTHER" id="PTHR44167">
    <property type="entry name" value="OVARIAN-SPECIFIC SERINE/THREONINE-PROTEIN KINASE LOK-RELATED"/>
    <property type="match status" value="1"/>
</dbReference>
<name>A0A9P9IVI7_9PLEO</name>
<feature type="domain" description="Protein kinase" evidence="1">
    <location>
        <begin position="99"/>
        <end position="303"/>
    </location>
</feature>
<dbReference type="EMBL" id="JAGMWT010000003">
    <property type="protein sequence ID" value="KAH7132605.1"/>
    <property type="molecule type" value="Genomic_DNA"/>
</dbReference>
<dbReference type="PANTHER" id="PTHR44167:SF24">
    <property type="entry name" value="SERINE_THREONINE-PROTEIN KINASE CHK2"/>
    <property type="match status" value="1"/>
</dbReference>
<keyword evidence="3" id="KW-1185">Reference proteome</keyword>
<dbReference type="Proteomes" id="UP000700596">
    <property type="component" value="Unassembled WGS sequence"/>
</dbReference>
<sequence length="303" mass="34287">MLRSKFNVLHKLIFLVNGFNIEYKCAKASQNFTNILPPLLSSYWREESQAFYHLDNQYHSPHRYLPLSDTSSPDHSYTLTMDTGLRLQERIVATFPMNYDFLSIAETGASAHVYFALSSKLLQGAKAPHIDNLNFLCKKLVAIKIFNDISKMNSRKAAKEVQHLRKIGRKADSSRSNLFVSLIDADIRKEGDTEQCKWSVMETICPAISLCYLMQCCGSPLTFPAEFALRLFLQISSALEFLHKEVKILHSYVHSDNILVNSHQKTDCGLPSLVVIDFGCSDSVFAPLNRVNPDVQTMCSHIS</sequence>
<comment type="caution">
    <text evidence="2">The sequence shown here is derived from an EMBL/GenBank/DDBJ whole genome shotgun (WGS) entry which is preliminary data.</text>
</comment>
<protein>
    <recommendedName>
        <fullName evidence="1">Protein kinase domain-containing protein</fullName>
    </recommendedName>
</protein>
<evidence type="ECO:0000313" key="2">
    <source>
        <dbReference type="EMBL" id="KAH7132605.1"/>
    </source>
</evidence>
<organism evidence="2 3">
    <name type="scientific">Dendryphion nanum</name>
    <dbReference type="NCBI Taxonomy" id="256645"/>
    <lineage>
        <taxon>Eukaryota</taxon>
        <taxon>Fungi</taxon>
        <taxon>Dikarya</taxon>
        <taxon>Ascomycota</taxon>
        <taxon>Pezizomycotina</taxon>
        <taxon>Dothideomycetes</taxon>
        <taxon>Pleosporomycetidae</taxon>
        <taxon>Pleosporales</taxon>
        <taxon>Torulaceae</taxon>
        <taxon>Dendryphion</taxon>
    </lineage>
</organism>
<dbReference type="GO" id="GO:0005524">
    <property type="term" value="F:ATP binding"/>
    <property type="evidence" value="ECO:0007669"/>
    <property type="project" value="InterPro"/>
</dbReference>
<proteinExistence type="predicted"/>
<dbReference type="SMART" id="SM00220">
    <property type="entry name" value="S_TKc"/>
    <property type="match status" value="1"/>
</dbReference>
<dbReference type="InterPro" id="IPR011009">
    <property type="entry name" value="Kinase-like_dom_sf"/>
</dbReference>
<dbReference type="Gene3D" id="1.10.510.10">
    <property type="entry name" value="Transferase(Phosphotransferase) domain 1"/>
    <property type="match status" value="1"/>
</dbReference>
<dbReference type="GO" id="GO:0004674">
    <property type="term" value="F:protein serine/threonine kinase activity"/>
    <property type="evidence" value="ECO:0007669"/>
    <property type="project" value="TreeGrafter"/>
</dbReference>
<accession>A0A9P9IVI7</accession>
<dbReference type="GO" id="GO:0044773">
    <property type="term" value="P:mitotic DNA damage checkpoint signaling"/>
    <property type="evidence" value="ECO:0007669"/>
    <property type="project" value="TreeGrafter"/>
</dbReference>
<dbReference type="SUPFAM" id="SSF56112">
    <property type="entry name" value="Protein kinase-like (PK-like)"/>
    <property type="match status" value="1"/>
</dbReference>
<dbReference type="AlphaFoldDB" id="A0A9P9IVI7"/>
<dbReference type="InterPro" id="IPR000719">
    <property type="entry name" value="Prot_kinase_dom"/>
</dbReference>